<dbReference type="Proteomes" id="UP000186883">
    <property type="component" value="Unassembled WGS sequence"/>
</dbReference>
<name>A0A154M5A5_9PSEU</name>
<organism evidence="1 3">
    <name type="scientific">Amycolatopsis regifaucium</name>
    <dbReference type="NCBI Taxonomy" id="546365"/>
    <lineage>
        <taxon>Bacteria</taxon>
        <taxon>Bacillati</taxon>
        <taxon>Actinomycetota</taxon>
        <taxon>Actinomycetes</taxon>
        <taxon>Pseudonocardiales</taxon>
        <taxon>Pseudonocardiaceae</taxon>
        <taxon>Amycolatopsis</taxon>
    </lineage>
</organism>
<protein>
    <recommendedName>
        <fullName evidence="5">SnoaL-like domain-containing protein</fullName>
    </recommendedName>
</protein>
<gene>
    <name evidence="2" type="ORF">ATP06_0205850</name>
    <name evidence="1" type="ORF">AVL48_15560</name>
</gene>
<proteinExistence type="predicted"/>
<sequence>MWWKTKTAWPAIRRTVHDRHDVETLLPMGIQHTAEHFRLRDGRIEAIRLIFDATPWHPVLAAAGSA</sequence>
<reference evidence="1 3" key="1">
    <citation type="submission" date="2015-12" db="EMBL/GenBank/DDBJ databases">
        <title>Amycolatopsis regifaucium genome sequencing and assembly.</title>
        <authorList>
            <person name="Mayilraj S."/>
        </authorList>
    </citation>
    <scope>NUCLEOTIDE SEQUENCE [LARGE SCALE GENOMIC DNA]</scope>
    <source>
        <strain evidence="1 3">GY080</strain>
    </source>
</reference>
<evidence type="ECO:0000313" key="2">
    <source>
        <dbReference type="EMBL" id="OKA09884.1"/>
    </source>
</evidence>
<evidence type="ECO:0008006" key="5">
    <source>
        <dbReference type="Google" id="ProtNLM"/>
    </source>
</evidence>
<comment type="caution">
    <text evidence="1">The sequence shown here is derived from an EMBL/GenBank/DDBJ whole genome shotgun (WGS) entry which is preliminary data.</text>
</comment>
<dbReference type="OrthoDB" id="4225995at2"/>
<evidence type="ECO:0000313" key="4">
    <source>
        <dbReference type="Proteomes" id="UP000186883"/>
    </source>
</evidence>
<dbReference type="EMBL" id="LOBU02000006">
    <property type="protein sequence ID" value="OKA09884.1"/>
    <property type="molecule type" value="Genomic_DNA"/>
</dbReference>
<dbReference type="AlphaFoldDB" id="A0A154M5A5"/>
<dbReference type="Proteomes" id="UP000076321">
    <property type="component" value="Unassembled WGS sequence"/>
</dbReference>
<keyword evidence="4" id="KW-1185">Reference proteome</keyword>
<dbReference type="EMBL" id="LQCI01000051">
    <property type="protein sequence ID" value="KZB79798.1"/>
    <property type="molecule type" value="Genomic_DNA"/>
</dbReference>
<reference evidence="2 4" key="2">
    <citation type="submission" date="2016-11" db="EMBL/GenBank/DDBJ databases">
        <title>Genome sequencing of Amycolatopsis regifaucium.</title>
        <authorList>
            <person name="Mayilraj S."/>
            <person name="Kaur N."/>
        </authorList>
    </citation>
    <scope>NUCLEOTIDE SEQUENCE [LARGE SCALE GENOMIC DNA]</scope>
    <source>
        <strain evidence="2 4">GY080</strain>
    </source>
</reference>
<dbReference type="Gene3D" id="3.10.450.50">
    <property type="match status" value="1"/>
</dbReference>
<evidence type="ECO:0000313" key="1">
    <source>
        <dbReference type="EMBL" id="KZB79798.1"/>
    </source>
</evidence>
<evidence type="ECO:0000313" key="3">
    <source>
        <dbReference type="Proteomes" id="UP000076321"/>
    </source>
</evidence>
<accession>A0A154M5A5</accession>